<evidence type="ECO:0000313" key="2">
    <source>
        <dbReference type="EMBL" id="MEA5580305.1"/>
    </source>
</evidence>
<dbReference type="RefSeq" id="WP_323194649.1">
    <property type="nucleotide sequence ID" value="NZ_JAYGHG010000003.1"/>
</dbReference>
<evidence type="ECO:0000313" key="3">
    <source>
        <dbReference type="Proteomes" id="UP001302120"/>
    </source>
</evidence>
<keyword evidence="3" id="KW-1185">Reference proteome</keyword>
<keyword evidence="1" id="KW-0732">Signal</keyword>
<protein>
    <submittedName>
        <fullName evidence="2">Uncharacterized protein</fullName>
    </submittedName>
</protein>
<feature type="signal peptide" evidence="1">
    <location>
        <begin position="1"/>
        <end position="26"/>
    </location>
</feature>
<reference evidence="2 3" key="1">
    <citation type="submission" date="2023-12" db="EMBL/GenBank/DDBJ databases">
        <title>Baltic Sea Cyanobacteria.</title>
        <authorList>
            <person name="Delbaje E."/>
            <person name="Fewer D.P."/>
            <person name="Shishido T.K."/>
        </authorList>
    </citation>
    <scope>NUCLEOTIDE SEQUENCE [LARGE SCALE GENOMIC DNA]</scope>
    <source>
        <strain evidence="2 3">UHCC-0300</strain>
    </source>
</reference>
<dbReference type="PROSITE" id="PS51257">
    <property type="entry name" value="PROKAR_LIPOPROTEIN"/>
    <property type="match status" value="1"/>
</dbReference>
<gene>
    <name evidence="2" type="ORF">VB620_03000</name>
</gene>
<organism evidence="2 3">
    <name type="scientific">Nodularia harveyana UHCC-0300</name>
    <dbReference type="NCBI Taxonomy" id="2974287"/>
    <lineage>
        <taxon>Bacteria</taxon>
        <taxon>Bacillati</taxon>
        <taxon>Cyanobacteriota</taxon>
        <taxon>Cyanophyceae</taxon>
        <taxon>Nostocales</taxon>
        <taxon>Nodulariaceae</taxon>
        <taxon>Nodularia</taxon>
    </lineage>
</organism>
<comment type="caution">
    <text evidence="2">The sequence shown here is derived from an EMBL/GenBank/DDBJ whole genome shotgun (WGS) entry which is preliminary data.</text>
</comment>
<name>A0ABU5UB04_9CYAN</name>
<accession>A0ABU5UB04</accession>
<dbReference type="Proteomes" id="UP001302120">
    <property type="component" value="Unassembled WGS sequence"/>
</dbReference>
<feature type="chain" id="PRO_5045175920" evidence="1">
    <location>
        <begin position="27"/>
        <end position="170"/>
    </location>
</feature>
<sequence length="170" mass="18658">MNFPRLSRIFASLLLSVLLLTTACTPQEPGRFDQVQQESTQQKRGQAVVKDATQGGEFNKFFPAAGDGYDRVFTQEKQGFAEAKLKKDGKEIAMLAISDTSSTPATAESYSNSTTKIAGYPAREIGNTQTAILVNNRYQVKVLSRDPAFTPSDRAAWIEKFNLDGLATLQ</sequence>
<dbReference type="EMBL" id="JAYGHG010000003">
    <property type="protein sequence ID" value="MEA5580305.1"/>
    <property type="molecule type" value="Genomic_DNA"/>
</dbReference>
<proteinExistence type="predicted"/>
<evidence type="ECO:0000256" key="1">
    <source>
        <dbReference type="SAM" id="SignalP"/>
    </source>
</evidence>